<keyword evidence="4 5" id="KW-0472">Membrane</keyword>
<dbReference type="GO" id="GO:0016020">
    <property type="term" value="C:membrane"/>
    <property type="evidence" value="ECO:0007669"/>
    <property type="project" value="UniProtKB-SubCell"/>
</dbReference>
<evidence type="ECO:0000259" key="6">
    <source>
        <dbReference type="Pfam" id="PF05154"/>
    </source>
</evidence>
<dbReference type="HOGENOM" id="CLU_081297_5_2_12"/>
<proteinExistence type="predicted"/>
<geneLocation type="plasmid" evidence="7 8">
    <name>lp17</name>
</geneLocation>
<keyword evidence="2 5" id="KW-0812">Transmembrane</keyword>
<dbReference type="EMBL" id="CP002942">
    <property type="protein sequence ID" value="AEL70392.1"/>
    <property type="molecule type" value="Genomic_DNA"/>
</dbReference>
<comment type="subcellular location">
    <subcellularLocation>
        <location evidence="1">Membrane</location>
        <topology evidence="1">Multi-pass membrane protein</topology>
    </subcellularLocation>
</comment>
<organism evidence="7 8">
    <name type="scientific">Borreliella afzelii (strain PKo)</name>
    <name type="common">Borrelia afzelii</name>
    <dbReference type="NCBI Taxonomy" id="390236"/>
    <lineage>
        <taxon>Bacteria</taxon>
        <taxon>Pseudomonadati</taxon>
        <taxon>Spirochaetota</taxon>
        <taxon>Spirochaetia</taxon>
        <taxon>Spirochaetales</taxon>
        <taxon>Borreliaceae</taxon>
        <taxon>Borreliella</taxon>
    </lineage>
</organism>
<evidence type="ECO:0000256" key="5">
    <source>
        <dbReference type="SAM" id="Phobius"/>
    </source>
</evidence>
<dbReference type="KEGG" id="bafz:BafPKo_D0022"/>
<keyword evidence="3 5" id="KW-1133">Transmembrane helix</keyword>
<name>G0ITD8_BORAP</name>
<dbReference type="Proteomes" id="UP000005216">
    <property type="component" value="Plasmid lp17"/>
</dbReference>
<dbReference type="Pfam" id="PF05154">
    <property type="entry name" value="TM2"/>
    <property type="match status" value="1"/>
</dbReference>
<evidence type="ECO:0000313" key="8">
    <source>
        <dbReference type="Proteomes" id="UP000005216"/>
    </source>
</evidence>
<feature type="domain" description="TM2" evidence="6">
    <location>
        <begin position="9"/>
        <end position="54"/>
    </location>
</feature>
<dbReference type="PATRIC" id="fig|390236.22.peg.1168"/>
<keyword evidence="7" id="KW-0614">Plasmid</keyword>
<accession>G0ITD8</accession>
<evidence type="ECO:0000256" key="1">
    <source>
        <dbReference type="ARBA" id="ARBA00004141"/>
    </source>
</evidence>
<evidence type="ECO:0000313" key="7">
    <source>
        <dbReference type="EMBL" id="AEL70392.1"/>
    </source>
</evidence>
<evidence type="ECO:0000256" key="2">
    <source>
        <dbReference type="ARBA" id="ARBA00022692"/>
    </source>
</evidence>
<keyword evidence="8" id="KW-1185">Reference proteome</keyword>
<evidence type="ECO:0000256" key="3">
    <source>
        <dbReference type="ARBA" id="ARBA00022989"/>
    </source>
</evidence>
<gene>
    <name evidence="7" type="ordered locus">BafPKo_D0022</name>
</gene>
<sequence length="86" mass="9699">MKNKQFKKSYNRLVAGLLCLFLGYLGAHRFYVGKMGTGTAFLCIMLISPVFYLFTLGFGLIIILPVLAILEIIVLIDLIRIVVNKF</sequence>
<evidence type="ECO:0000256" key="4">
    <source>
        <dbReference type="ARBA" id="ARBA00023136"/>
    </source>
</evidence>
<dbReference type="AlphaFoldDB" id="G0ITD8"/>
<reference evidence="7 8" key="1">
    <citation type="journal article" date="2011" name="J. Bacteriol.">
        <title>Whole-genome sequences of two Borrelia afzelii and two Borrelia garinii Lyme disease agent isolates.</title>
        <authorList>
            <person name="Casjens S.R."/>
            <person name="Mongodin E.F."/>
            <person name="Qiu W.-G."/>
            <person name="Dunn J.J."/>
            <person name="Luft B.J."/>
            <person name="Fraser-Liggett C.M."/>
            <person name="Schutzer S.E."/>
        </authorList>
    </citation>
    <scope>NUCLEOTIDE SEQUENCE [LARGE SCALE GENOMIC DNA]</scope>
    <source>
        <strain evidence="7 8">PKo</strain>
    </source>
</reference>
<dbReference type="InterPro" id="IPR007829">
    <property type="entry name" value="TM2"/>
</dbReference>
<feature type="transmembrane region" description="Helical" evidence="5">
    <location>
        <begin position="51"/>
        <end position="76"/>
    </location>
</feature>
<protein>
    <submittedName>
        <fullName evidence="7">TM2 domain protein</fullName>
    </submittedName>
</protein>